<dbReference type="FunFam" id="3.30.230.40:FF:000001">
    <property type="entry name" value="Imidazoleglycerol-phosphate dehydratase HisB"/>
    <property type="match status" value="1"/>
</dbReference>
<comment type="similarity">
    <text evidence="6 7">Belongs to the imidazoleglycerol-phosphate dehydratase family.</text>
</comment>
<dbReference type="UniPathway" id="UPA00031">
    <property type="reaction ID" value="UER00011"/>
</dbReference>
<evidence type="ECO:0000256" key="3">
    <source>
        <dbReference type="ARBA" id="ARBA00022605"/>
    </source>
</evidence>
<dbReference type="EMBL" id="JMFG01000037">
    <property type="protein sequence ID" value="KDA52965.1"/>
    <property type="molecule type" value="Genomic_DNA"/>
</dbReference>
<dbReference type="SUPFAM" id="SSF54211">
    <property type="entry name" value="Ribosomal protein S5 domain 2-like"/>
    <property type="match status" value="2"/>
</dbReference>
<comment type="caution">
    <text evidence="8">The sequence shown here is derived from an EMBL/GenBank/DDBJ whole genome shotgun (WGS) entry which is preliminary data.</text>
</comment>
<evidence type="ECO:0000313" key="8">
    <source>
        <dbReference type="EMBL" id="KDA52965.1"/>
    </source>
</evidence>
<dbReference type="HAMAP" id="MF_00076">
    <property type="entry name" value="HisB"/>
    <property type="match status" value="1"/>
</dbReference>
<dbReference type="Gene3D" id="3.30.230.40">
    <property type="entry name" value="Imidazole glycerol phosphate dehydratase, domain 1"/>
    <property type="match status" value="2"/>
</dbReference>
<proteinExistence type="inferred from homology"/>
<dbReference type="EC" id="4.2.1.19" evidence="6 7"/>
<comment type="catalytic activity">
    <reaction evidence="6 7">
        <text>D-erythro-1-(imidazol-4-yl)glycerol 3-phosphate = 3-(imidazol-4-yl)-2-oxopropyl phosphate + H2O</text>
        <dbReference type="Rhea" id="RHEA:11040"/>
        <dbReference type="ChEBI" id="CHEBI:15377"/>
        <dbReference type="ChEBI" id="CHEBI:57766"/>
        <dbReference type="ChEBI" id="CHEBI:58278"/>
        <dbReference type="EC" id="4.2.1.19"/>
    </reaction>
</comment>
<comment type="pathway">
    <text evidence="1 6 7">Amino-acid biosynthesis; L-histidine biosynthesis; L-histidine from 5-phospho-alpha-D-ribose 1-diphosphate: step 6/9.</text>
</comment>
<evidence type="ECO:0000256" key="1">
    <source>
        <dbReference type="ARBA" id="ARBA00005047"/>
    </source>
</evidence>
<dbReference type="GO" id="GO:0005737">
    <property type="term" value="C:cytoplasm"/>
    <property type="evidence" value="ECO:0007669"/>
    <property type="project" value="UniProtKB-SubCell"/>
</dbReference>
<dbReference type="AlphaFoldDB" id="A0A062XWU9"/>
<dbReference type="PANTHER" id="PTHR23133">
    <property type="entry name" value="IMIDAZOLEGLYCEROL-PHOSPHATE DEHYDRATASE HIS7"/>
    <property type="match status" value="1"/>
</dbReference>
<keyword evidence="4 6" id="KW-0368">Histidine biosynthesis</keyword>
<keyword evidence="5 6" id="KW-0456">Lyase</keyword>
<evidence type="ECO:0000313" key="9">
    <source>
        <dbReference type="Proteomes" id="UP000027284"/>
    </source>
</evidence>
<dbReference type="FunFam" id="3.30.230.40:FF:000003">
    <property type="entry name" value="Imidazoleglycerol-phosphate dehydratase HisB"/>
    <property type="match status" value="1"/>
</dbReference>
<keyword evidence="6" id="KW-0963">Cytoplasm</keyword>
<comment type="subcellular location">
    <subcellularLocation>
        <location evidence="6 7">Cytoplasm</location>
    </subcellularLocation>
</comment>
<dbReference type="RefSeq" id="WP_053335263.1">
    <property type="nucleotide sequence ID" value="NZ_JMFG01000037.1"/>
</dbReference>
<protein>
    <recommendedName>
        <fullName evidence="2 6">Imidazoleglycerol-phosphate dehydratase</fullName>
        <shortName evidence="6">IGPD</shortName>
        <ecNumber evidence="6 7">4.2.1.19</ecNumber>
    </recommendedName>
</protein>
<dbReference type="Proteomes" id="UP000027284">
    <property type="component" value="Unassembled WGS sequence"/>
</dbReference>
<dbReference type="OrthoDB" id="9790411at2"/>
<evidence type="ECO:0000256" key="4">
    <source>
        <dbReference type="ARBA" id="ARBA00023102"/>
    </source>
</evidence>
<dbReference type="STRING" id="1312852.EG19_08640"/>
<evidence type="ECO:0000256" key="6">
    <source>
        <dbReference type="HAMAP-Rule" id="MF_00076"/>
    </source>
</evidence>
<dbReference type="GO" id="GO:0004424">
    <property type="term" value="F:imidazoleglycerol-phosphate dehydratase activity"/>
    <property type="evidence" value="ECO:0007669"/>
    <property type="project" value="UniProtKB-UniRule"/>
</dbReference>
<organism evidence="8 9">
    <name type="scientific">Thermoanaerobaculum aquaticum</name>
    <dbReference type="NCBI Taxonomy" id="1312852"/>
    <lineage>
        <taxon>Bacteria</taxon>
        <taxon>Pseudomonadati</taxon>
        <taxon>Acidobacteriota</taxon>
        <taxon>Thermoanaerobaculia</taxon>
        <taxon>Thermoanaerobaculales</taxon>
        <taxon>Thermoanaerobaculaceae</taxon>
        <taxon>Thermoanaerobaculum</taxon>
    </lineage>
</organism>
<dbReference type="PROSITE" id="PS00954">
    <property type="entry name" value="IGP_DEHYDRATASE_1"/>
    <property type="match status" value="1"/>
</dbReference>
<reference evidence="8 9" key="1">
    <citation type="submission" date="2014-04" db="EMBL/GenBank/DDBJ databases">
        <title>The Genome Sequence of Thermoanaerobaculum aquaticum MP-01, The First Cultivated Group 23 Acidobacterium.</title>
        <authorList>
            <person name="Stamps B.W."/>
            <person name="Losey N.A."/>
            <person name="Lawson P.A."/>
            <person name="Stevenson B.S."/>
        </authorList>
    </citation>
    <scope>NUCLEOTIDE SEQUENCE [LARGE SCALE GENOMIC DNA]</scope>
    <source>
        <strain evidence="8 9">MP-01</strain>
    </source>
</reference>
<dbReference type="InterPro" id="IPR020568">
    <property type="entry name" value="Ribosomal_Su5_D2-typ_SF"/>
</dbReference>
<dbReference type="GO" id="GO:0000105">
    <property type="term" value="P:L-histidine biosynthetic process"/>
    <property type="evidence" value="ECO:0007669"/>
    <property type="project" value="UniProtKB-UniRule"/>
</dbReference>
<dbReference type="InterPro" id="IPR000807">
    <property type="entry name" value="ImidazoleglycerolP_deHydtase"/>
</dbReference>
<sequence>MDSRVGRVERLTGETTVVVELELGGQGYAVTTGVGFFDHMLATLAHHAGVGLTVRAEGDLVVDAHHTVEDVGLAVGQALAEALGERRGIQRFGFAYAPLDEALARAVVDLSGRPYAWVAFPQGLELALVTSTFPLTLVAEFFKALASRGLLTLHLDVERGRDPHHAAEAAFKAFALALRQAVQLVSETVPSTKGTLHL</sequence>
<evidence type="ECO:0000256" key="5">
    <source>
        <dbReference type="ARBA" id="ARBA00023239"/>
    </source>
</evidence>
<dbReference type="PANTHER" id="PTHR23133:SF2">
    <property type="entry name" value="IMIDAZOLEGLYCEROL-PHOSPHATE DEHYDRATASE"/>
    <property type="match status" value="1"/>
</dbReference>
<name>A0A062XWU9_9BACT</name>
<dbReference type="NCBIfam" id="NF002114">
    <property type="entry name" value="PRK00951.2-4"/>
    <property type="match status" value="1"/>
</dbReference>
<dbReference type="InterPro" id="IPR038494">
    <property type="entry name" value="IGPD_sf"/>
</dbReference>
<accession>A0A062XWU9</accession>
<gene>
    <name evidence="6" type="primary">hisB</name>
    <name evidence="8" type="ORF">EG19_08640</name>
</gene>
<keyword evidence="9" id="KW-1185">Reference proteome</keyword>
<dbReference type="PROSITE" id="PS00955">
    <property type="entry name" value="IGP_DEHYDRATASE_2"/>
    <property type="match status" value="1"/>
</dbReference>
<dbReference type="InterPro" id="IPR020565">
    <property type="entry name" value="ImidazoleglycerP_deHydtase_CS"/>
</dbReference>
<evidence type="ECO:0000256" key="2">
    <source>
        <dbReference type="ARBA" id="ARBA00016664"/>
    </source>
</evidence>
<dbReference type="Pfam" id="PF00475">
    <property type="entry name" value="IGPD"/>
    <property type="match status" value="1"/>
</dbReference>
<keyword evidence="3 6" id="KW-0028">Amino-acid biosynthesis</keyword>
<evidence type="ECO:0000256" key="7">
    <source>
        <dbReference type="RuleBase" id="RU000599"/>
    </source>
</evidence>